<feature type="chain" id="PRO_5006867513" evidence="1">
    <location>
        <begin position="19"/>
        <end position="299"/>
    </location>
</feature>
<keyword evidence="3" id="KW-1185">Reference proteome</keyword>
<dbReference type="EMBL" id="LDAU01000131">
    <property type="protein sequence ID" value="KRX03409.1"/>
    <property type="molecule type" value="Genomic_DNA"/>
</dbReference>
<evidence type="ECO:0000256" key="1">
    <source>
        <dbReference type="SAM" id="SignalP"/>
    </source>
</evidence>
<sequence length="299" mass="34070">MQKQVLLSLLALAATVGSLYYFNTESNYTNEVYEIPQLTAYEEDIVFDNNSCTWNLNSKNIDNTMLVSISKTISRRLQSMAPEPIRIFEINLYNNKISNIEPLFEAIYEGLGYTLEQLYVNVGFNHVADVSYLSQWTVPSKLRAFDINLYSISTSKLKSIQGIISVFKRMQYAETFGVNIQNQQVSDIADLLDEIISTNKQINKLMLNFSSNPKPENWKDQLVSALGKQSYINSLNLGLDSSYITTTYLNQIESKVYNLKYLNEFIISVKSNNLAKNDVVNIFQDLSDKIGSNNVIIYV</sequence>
<dbReference type="Gene3D" id="3.80.10.10">
    <property type="entry name" value="Ribonuclease Inhibitor"/>
    <property type="match status" value="1"/>
</dbReference>
<evidence type="ECO:0000313" key="3">
    <source>
        <dbReference type="Proteomes" id="UP000054937"/>
    </source>
</evidence>
<name>A0A0V0QMW1_PSEPJ</name>
<protein>
    <submittedName>
        <fullName evidence="2">Uncharacterized protein</fullName>
    </submittedName>
</protein>
<dbReference type="SUPFAM" id="SSF52047">
    <property type="entry name" value="RNI-like"/>
    <property type="match status" value="1"/>
</dbReference>
<dbReference type="AlphaFoldDB" id="A0A0V0QMW1"/>
<reference evidence="2 3" key="1">
    <citation type="journal article" date="2015" name="Sci. Rep.">
        <title>Genome of the facultative scuticociliatosis pathogen Pseudocohnilembus persalinus provides insight into its virulence through horizontal gene transfer.</title>
        <authorList>
            <person name="Xiong J."/>
            <person name="Wang G."/>
            <person name="Cheng J."/>
            <person name="Tian M."/>
            <person name="Pan X."/>
            <person name="Warren A."/>
            <person name="Jiang C."/>
            <person name="Yuan D."/>
            <person name="Miao W."/>
        </authorList>
    </citation>
    <scope>NUCLEOTIDE SEQUENCE [LARGE SCALE GENOMIC DNA]</scope>
    <source>
        <strain evidence="2">36N120E</strain>
    </source>
</reference>
<comment type="caution">
    <text evidence="2">The sequence shown here is derived from an EMBL/GenBank/DDBJ whole genome shotgun (WGS) entry which is preliminary data.</text>
</comment>
<dbReference type="InterPro" id="IPR032675">
    <property type="entry name" value="LRR_dom_sf"/>
</dbReference>
<proteinExistence type="predicted"/>
<dbReference type="Proteomes" id="UP000054937">
    <property type="component" value="Unassembled WGS sequence"/>
</dbReference>
<organism evidence="2 3">
    <name type="scientific">Pseudocohnilembus persalinus</name>
    <name type="common">Ciliate</name>
    <dbReference type="NCBI Taxonomy" id="266149"/>
    <lineage>
        <taxon>Eukaryota</taxon>
        <taxon>Sar</taxon>
        <taxon>Alveolata</taxon>
        <taxon>Ciliophora</taxon>
        <taxon>Intramacronucleata</taxon>
        <taxon>Oligohymenophorea</taxon>
        <taxon>Scuticociliatia</taxon>
        <taxon>Philasterida</taxon>
        <taxon>Pseudocohnilembidae</taxon>
        <taxon>Pseudocohnilembus</taxon>
    </lineage>
</organism>
<dbReference type="InParanoid" id="A0A0V0QMW1"/>
<gene>
    <name evidence="2" type="ORF">PPERSA_02788</name>
</gene>
<evidence type="ECO:0000313" key="2">
    <source>
        <dbReference type="EMBL" id="KRX03409.1"/>
    </source>
</evidence>
<keyword evidence="1" id="KW-0732">Signal</keyword>
<feature type="signal peptide" evidence="1">
    <location>
        <begin position="1"/>
        <end position="18"/>
    </location>
</feature>
<accession>A0A0V0QMW1</accession>